<dbReference type="Gene3D" id="2.60.40.10">
    <property type="entry name" value="Immunoglobulins"/>
    <property type="match status" value="6"/>
</dbReference>
<evidence type="ECO:0000256" key="3">
    <source>
        <dbReference type="SAM" id="MobiDB-lite"/>
    </source>
</evidence>
<dbReference type="NCBIfam" id="TIGR01643">
    <property type="entry name" value="YD_repeat_2x"/>
    <property type="match status" value="10"/>
</dbReference>
<dbReference type="InterPro" id="IPR013783">
    <property type="entry name" value="Ig-like_fold"/>
</dbReference>
<gene>
    <name evidence="5" type="ORF">SAMN04488095_2341</name>
</gene>
<dbReference type="InterPro" id="IPR031325">
    <property type="entry name" value="RHS_repeat"/>
</dbReference>
<dbReference type="Pfam" id="PF17963">
    <property type="entry name" value="Big_9"/>
    <property type="match status" value="1"/>
</dbReference>
<dbReference type="Proteomes" id="UP000199110">
    <property type="component" value="Unassembled WGS sequence"/>
</dbReference>
<dbReference type="OrthoDB" id="7620568at2"/>
<feature type="domain" description="PKD/Chitinase" evidence="4">
    <location>
        <begin position="844"/>
        <end position="931"/>
    </location>
</feature>
<dbReference type="Pfam" id="PF22352">
    <property type="entry name" value="K319L-like_PKD"/>
    <property type="match status" value="2"/>
</dbReference>
<dbReference type="EMBL" id="FORA01000003">
    <property type="protein sequence ID" value="SFJ26329.1"/>
    <property type="molecule type" value="Genomic_DNA"/>
</dbReference>
<dbReference type="InterPro" id="IPR022385">
    <property type="entry name" value="Rhs_assc_core"/>
</dbReference>
<dbReference type="PANTHER" id="PTHR32305">
    <property type="match status" value="1"/>
</dbReference>
<dbReference type="GO" id="GO:0005509">
    <property type="term" value="F:calcium ion binding"/>
    <property type="evidence" value="ECO:0007669"/>
    <property type="project" value="InterPro"/>
</dbReference>
<feature type="compositionally biased region" description="Polar residues" evidence="3">
    <location>
        <begin position="2249"/>
        <end position="2261"/>
    </location>
</feature>
<keyword evidence="2" id="KW-0677">Repeat</keyword>
<feature type="domain" description="PKD/Chitinase" evidence="4">
    <location>
        <begin position="563"/>
        <end position="652"/>
    </location>
</feature>
<feature type="region of interest" description="Disordered" evidence="3">
    <location>
        <begin position="2241"/>
        <end position="2261"/>
    </location>
</feature>
<dbReference type="SUPFAM" id="SSF49299">
    <property type="entry name" value="PKD domain"/>
    <property type="match status" value="2"/>
</dbReference>
<evidence type="ECO:0000313" key="6">
    <source>
        <dbReference type="Proteomes" id="UP000199110"/>
    </source>
</evidence>
<feature type="domain" description="PKD/Chitinase" evidence="4">
    <location>
        <begin position="934"/>
        <end position="1024"/>
    </location>
</feature>
<keyword evidence="1" id="KW-0732">Signal</keyword>
<dbReference type="InterPro" id="IPR050708">
    <property type="entry name" value="T6SS_VgrG/RHS"/>
</dbReference>
<feature type="domain" description="PKD/Chitinase" evidence="4">
    <location>
        <begin position="234"/>
        <end position="319"/>
    </location>
</feature>
<dbReference type="InterPro" id="IPR056823">
    <property type="entry name" value="TEN-like_YD-shell"/>
</dbReference>
<dbReference type="Pfam" id="PF05593">
    <property type="entry name" value="RHS_repeat"/>
    <property type="match status" value="4"/>
</dbReference>
<evidence type="ECO:0000256" key="2">
    <source>
        <dbReference type="ARBA" id="ARBA00022737"/>
    </source>
</evidence>
<name>A0A1I3PY03_9RHOB</name>
<dbReference type="STRING" id="390807.SAMN04488095_2341"/>
<evidence type="ECO:0000256" key="1">
    <source>
        <dbReference type="ARBA" id="ARBA00022729"/>
    </source>
</evidence>
<dbReference type="InterPro" id="IPR006530">
    <property type="entry name" value="YD"/>
</dbReference>
<evidence type="ECO:0000313" key="5">
    <source>
        <dbReference type="EMBL" id="SFJ26329.1"/>
    </source>
</evidence>
<dbReference type="Pfam" id="PF13517">
    <property type="entry name" value="FG-GAP_3"/>
    <property type="match status" value="1"/>
</dbReference>
<keyword evidence="6" id="KW-1185">Reference proteome</keyword>
<dbReference type="SUPFAM" id="SSF69318">
    <property type="entry name" value="Integrin alpha N-terminal domain"/>
    <property type="match status" value="1"/>
</dbReference>
<reference evidence="5 6" key="1">
    <citation type="submission" date="2016-10" db="EMBL/GenBank/DDBJ databases">
        <authorList>
            <person name="de Groot N.N."/>
        </authorList>
    </citation>
    <scope>NUCLEOTIDE SEQUENCE [LARGE SCALE GENOMIC DNA]</scope>
    <source>
        <strain evidence="5 6">DSM 19073</strain>
    </source>
</reference>
<dbReference type="PANTHER" id="PTHR32305:SF15">
    <property type="entry name" value="PROTEIN RHSA-RELATED"/>
    <property type="match status" value="1"/>
</dbReference>
<dbReference type="GO" id="GO:0016020">
    <property type="term" value="C:membrane"/>
    <property type="evidence" value="ECO:0007669"/>
    <property type="project" value="InterPro"/>
</dbReference>
<accession>A0A1I3PY03</accession>
<protein>
    <submittedName>
        <fullName evidence="5">RHS repeat-associated core domain-containing protein</fullName>
    </submittedName>
</protein>
<dbReference type="SMART" id="SM00089">
    <property type="entry name" value="PKD"/>
    <property type="match status" value="4"/>
</dbReference>
<dbReference type="NCBIfam" id="TIGR03696">
    <property type="entry name" value="Rhs_assc_core"/>
    <property type="match status" value="1"/>
</dbReference>
<dbReference type="InterPro" id="IPR022409">
    <property type="entry name" value="PKD/Chitinase_dom"/>
</dbReference>
<dbReference type="Pfam" id="PF25023">
    <property type="entry name" value="TEN_YD-shell"/>
    <property type="match status" value="2"/>
</dbReference>
<dbReference type="SUPFAM" id="SSF49313">
    <property type="entry name" value="Cadherin-like"/>
    <property type="match status" value="1"/>
</dbReference>
<dbReference type="Gene3D" id="2.180.10.10">
    <property type="entry name" value="RHS repeat-associated core"/>
    <property type="match status" value="5"/>
</dbReference>
<dbReference type="CDD" id="cd00146">
    <property type="entry name" value="PKD"/>
    <property type="match status" value="1"/>
</dbReference>
<organism evidence="5 6">
    <name type="scientific">Jannaschia pohangensis</name>
    <dbReference type="NCBI Taxonomy" id="390807"/>
    <lineage>
        <taxon>Bacteria</taxon>
        <taxon>Pseudomonadati</taxon>
        <taxon>Pseudomonadota</taxon>
        <taxon>Alphaproteobacteria</taxon>
        <taxon>Rhodobacterales</taxon>
        <taxon>Roseobacteraceae</taxon>
        <taxon>Jannaschia</taxon>
    </lineage>
</organism>
<sequence>MFNSTGRALREFLPVCSASPLKLPLLLVLFLLAFPAGVVRADNLTSLGVSGENTTYWRLQNDGQTGQIVTLTKYGGDFSEAFRVAPGHLVVEGRGPGTYVATFDISGVRKTKASGPQAFDACFHLGRCEPQSACRVPVLSTIASVGKPVYLDPLEAIAGLELDELAVSWRWLDRPAVSVADFSDPAAVRPAFTADVPGTWRAAAEIRDAAVTDGVVLRTVEIVAGTEGVPPQSRVRAVGVPSIMDRLTLDGSDSFDPDGDALRYAWTVEKKPDGSAVTIEDTAEPFVDVAFDVVGDYVFGLTVTDTTGLVSSTSCVAATYQEGSEEGLRFRTSYDRNLSNDGGPRVVFDLGAVEDKTGDIVIPDFDVNGGGEQSFDTLRFVFGGRAYDLSKRRDFFNFVREIERDGDSLTDALISPDPSVADLTLRFGEAPALTVTLENVIGKDLQRQPLIARSVDFYEPRRGRQVAPNAALQFAERRALPTSTRVSPYASSDIDGDRLMGTLDLISAPGRVASSTVTRQDGTLDLLAPQDGEYIVRARISDGLTPSDTYQRLVVGEGPIAPVARIEASTSAAGQAFSFDGSQSYDFDGDTITWSWALIHRPAGSQADLAAFATPTTTLTPDVDGTYIVQLIVSDGVISSMPQTRAVVVGAPRPSVDAGPDLLRSGDGAVSPIAAASSETANFEWSVTGFVMGSEDAALSTPAAANPILTLSDAAAGAVLQVVATDGPLASRPDTVLVGYGNLPPQFSRARNIDAVGGEEITVAGTDYAVDPNGDAMRFQWSILSKPAGSATAFAEQLIEAETVAFIPDRIGTYLIQMQVDDGIWAADPIVISVLVSNSAPVAVASVPAQAFVGEILSLDATSSSDPDGNFLTYSWTNTSSPVGSTSVVIGGDAAVTAFQPDVPGLYTFELTVSDGIASNSVTSTLDVPNRAPVAALTGPSEAFVGDDVILDATGSSDPDGQGLTFSYEILSAPDGSTPTLVALDDGSSAGFSADRRGVYRIAVTVSDGTLESTAEISVSAGARNTAPILGELLAEYTVELGLKLSLDVSAFDAEGDTLTFTVTPLPLVENASFDAATGLLSFRPEAGQEGRYDLTVTVSDGRLTDTADVSVLVIPADAGETAVNGRLLDAVDFAAGIETPVVGVPVRIETAALDTVSDADGRFRFGGLTGRSDQVIVSPTGGASGYATVSRVVQITENQDRDIDPEILLVPLNQGCSPVVAGTPTILTSSVAGIRATLPADSVTDSSGAAYAGEVCLGTLPQLFQPTGMPDDVQACHTFALDAPGARFNAPVAVTANNVDGLAEGAALDVWRMGAGGTRFIPVSEGSVEAGGATVTASVVLADGGAMISLLPLRPTSIPSEDMVDGHNRTLTPFEGDLEQTYVLPGYRAFDEGQAVALAYHSTAADPTLIVAGDVTIDARASLPQTLMTQLDLAGVTVSDGRQWNPRDLASGSAPALLGERVTLRQPSTIDAQSITSGRYPYSFTTRAKYACSTVGASHDGELYIQNEVESTYGRGWSIAGLQKLVVDRQGRSLSIISDDAVAVFESEPTLTEFDPEPFVFPARGPGRLAIGDINGDDLPDVVWPDSGTGSVGLLRNLGRRGFEDVELLAVGDPNVVPNTGSWTPNLTAVEVIDRDMDGFNDLAFGFQLEDRFGYRNGLSGGGFASFDRAGVGDGTNFLDAIVVDLDSDGIEDVVRSHTAGGRFSLQRAIIVDWGNTARRIESTIIHQRSLFSGDGGAIQLEAGDLDGDGDIDLAFRTVRGIDLLANTGQRSFTLSDADLGGAFPNLFGEYLKLIDIDGNGSEEILYSTSSALSLFSASRVSLGSLPRPPQASSAMPISIADANGDGIPDIVASTGGAVHVYEGRGDGTFAPFETGLLPFGFGDLEVVDLDGDGSLDAVTTQRFQNTIFFSKPSLTGRLISGDGEFSTLTRLDDGTWERRYTDGTRVLFNAEGLQVAEVDQQGNRREFAYGLNGRLETVTDQVGGVTSFAYDALGRMASITDDAGRITTFEYDDQVDIPTMLGLTEPDGATVAFEYDDRGRLVSTTNQNGNETRYAFDATGRLSGATLPDGSSISMQIASSLGLASLDTPGTLRVVAPEDRITTVTDRRGEETQVEVNSFGAIVRMTDPLGRETRIARDDANLVTRVDRPSTGSPTGRLIDEMAYDARGNVVLRREAVGTTAVRTTRYEYEPVFSRLTEMTDSEGFGTTYEYDSFGELIRMVDAEGGITTMVLTEEGKLASRTDENGRTTSYTYDDDQNMTSMTYPDGTITRIEYDARGNMVTVIEAEGLPEERRVLRTFDDLNRMLTVEVTGPDGAQIDGITRYTYDAAGNVATITDETGLVTTMTYDALERLVTVDDPAEGLITRVYDEAGDVVRHIDGTGAEHDYVYDDIGRMIEVTDPEGFVKRFEYDLRDNILAVTDGRAGRTVFAYDPLDRMTGRTDPLGRTIARSYDGRDNLTVLTRENGQVETATYDGLSRRTQVVTPDNTLTYGYDPVGNLIAAADGDSRLTMAYDVRDRLVAMTTDGTVGPQPEITLTYTYDALSRRTSMSDSLGGTTTYAYDPESRLTNLTAPWGTAFSFGYDGEGRRTSFTSTSGRVSTMGYTNGLLSSLTHAQASVPVLDLDYGYAADGKLTTIIDELTPSASRRLSYDSLDRLVQVDRGSDVADGSGSGALLPVEDYAYDEEGNRFASHLSDLHVSNAHNQLTEDDDYTYFYDDRGNRVSRVSKADGVVESYGYDSQNRLVSYTDGVTTATYAYDALDRRIAKTVDGSVEAYVLDAWSLDPTASEVVMDFEGGTLARRWLHGPRVDEPLEVEDYAGTTAPGSGSLRALLANRLGSIAIAVSVATGAVASEVEYDSFGQRSYVTGTEADATRYGYTGREHDAESGLIYYRARHYDPALGQFLQQDPIGFAAGDLNLYAYVENDPFNATDPSGLSSSLQFGSMAGAAAAGGAAICAATDPCRSSVGGIFSGLMSLLGQINAAISQVPGHLEEWRTRQGESPPIGHNGGPEEPRWPVPYIPDISNDEEYLDISTANPDQWTEPQTLREQMAMETALNSPASGRVLLRMNNDPRFAASDGWQKMQLTVRGGNGSTATVHYQWNPGTGTVADIKIVGSVGGWP</sequence>
<dbReference type="InterPro" id="IPR013517">
    <property type="entry name" value="FG-GAP"/>
</dbReference>
<evidence type="ECO:0000259" key="4">
    <source>
        <dbReference type="SMART" id="SM00089"/>
    </source>
</evidence>
<proteinExistence type="predicted"/>
<feature type="region of interest" description="Disordered" evidence="3">
    <location>
        <begin position="2998"/>
        <end position="3018"/>
    </location>
</feature>
<dbReference type="InterPro" id="IPR028994">
    <property type="entry name" value="Integrin_alpha_N"/>
</dbReference>
<dbReference type="InterPro" id="IPR035986">
    <property type="entry name" value="PKD_dom_sf"/>
</dbReference>
<dbReference type="InterPro" id="IPR015919">
    <property type="entry name" value="Cadherin-like_sf"/>
</dbReference>